<organism evidence="2 3">
    <name type="scientific">Gymnopilus junonius</name>
    <name type="common">Spectacular rustgill mushroom</name>
    <name type="synonym">Gymnopilus spectabilis subsp. junonius</name>
    <dbReference type="NCBI Taxonomy" id="109634"/>
    <lineage>
        <taxon>Eukaryota</taxon>
        <taxon>Fungi</taxon>
        <taxon>Dikarya</taxon>
        <taxon>Basidiomycota</taxon>
        <taxon>Agaricomycotina</taxon>
        <taxon>Agaricomycetes</taxon>
        <taxon>Agaricomycetidae</taxon>
        <taxon>Agaricales</taxon>
        <taxon>Agaricineae</taxon>
        <taxon>Hymenogastraceae</taxon>
        <taxon>Gymnopilus</taxon>
    </lineage>
</organism>
<feature type="compositionally biased region" description="Basic and acidic residues" evidence="1">
    <location>
        <begin position="11"/>
        <end position="36"/>
    </location>
</feature>
<dbReference type="Proteomes" id="UP000724874">
    <property type="component" value="Unassembled WGS sequence"/>
</dbReference>
<reference evidence="2" key="1">
    <citation type="submission" date="2020-11" db="EMBL/GenBank/DDBJ databases">
        <authorList>
            <consortium name="DOE Joint Genome Institute"/>
            <person name="Ahrendt S."/>
            <person name="Riley R."/>
            <person name="Andreopoulos W."/>
            <person name="LaButti K."/>
            <person name="Pangilinan J."/>
            <person name="Ruiz-duenas F.J."/>
            <person name="Barrasa J.M."/>
            <person name="Sanchez-Garcia M."/>
            <person name="Camarero S."/>
            <person name="Miyauchi S."/>
            <person name="Serrano A."/>
            <person name="Linde D."/>
            <person name="Babiker R."/>
            <person name="Drula E."/>
            <person name="Ayuso-Fernandez I."/>
            <person name="Pacheco R."/>
            <person name="Padilla G."/>
            <person name="Ferreira P."/>
            <person name="Barriuso J."/>
            <person name="Kellner H."/>
            <person name="Castanera R."/>
            <person name="Alfaro M."/>
            <person name="Ramirez L."/>
            <person name="Pisabarro A.G."/>
            <person name="Kuo A."/>
            <person name="Tritt A."/>
            <person name="Lipzen A."/>
            <person name="He G."/>
            <person name="Yan M."/>
            <person name="Ng V."/>
            <person name="Cullen D."/>
            <person name="Martin F."/>
            <person name="Rosso M.-N."/>
            <person name="Henrissat B."/>
            <person name="Hibbett D."/>
            <person name="Martinez A.T."/>
            <person name="Grigoriev I.V."/>
        </authorList>
    </citation>
    <scope>NUCLEOTIDE SEQUENCE</scope>
    <source>
        <strain evidence="2">AH 44721</strain>
    </source>
</reference>
<accession>A0A9P5NR10</accession>
<name>A0A9P5NR10_GYMJU</name>
<sequence>MKGRRRTSAAKVKDESGHAKRSVMNHEARSTNRLADEPEEAGEVALEYVGDGVSGMFNFESLAWAAFSRQRWCIVGFESIGLSTAKMESRWPDEPEETESMLLAVGGEQNGEDEEKRGGRSTVETEGEGNPRPRSSRPGSSVNRTHCGSEDGSGVTAARMIPTWAVKEMVADPRVIAAKATCRHMPAEGELSLWGRWWLQRVQWQGIRSGDVVTKWRVYEVVSSFVSLVLVVMLPIYRDESGKGGDKEEDNIEDENDRDSTLRSSSRSVSPTLGTWTSGILSHREKLSMAVVWGW</sequence>
<feature type="region of interest" description="Disordered" evidence="1">
    <location>
        <begin position="240"/>
        <end position="273"/>
    </location>
</feature>
<evidence type="ECO:0000256" key="1">
    <source>
        <dbReference type="SAM" id="MobiDB-lite"/>
    </source>
</evidence>
<evidence type="ECO:0000313" key="3">
    <source>
        <dbReference type="Proteomes" id="UP000724874"/>
    </source>
</evidence>
<comment type="caution">
    <text evidence="2">The sequence shown here is derived from an EMBL/GenBank/DDBJ whole genome shotgun (WGS) entry which is preliminary data.</text>
</comment>
<feature type="region of interest" description="Disordered" evidence="1">
    <location>
        <begin position="1"/>
        <end position="38"/>
    </location>
</feature>
<feature type="compositionally biased region" description="Low complexity" evidence="1">
    <location>
        <begin position="132"/>
        <end position="141"/>
    </location>
</feature>
<dbReference type="EMBL" id="JADNYJ010000022">
    <property type="protein sequence ID" value="KAF8905583.1"/>
    <property type="molecule type" value="Genomic_DNA"/>
</dbReference>
<feature type="region of interest" description="Disordered" evidence="1">
    <location>
        <begin position="105"/>
        <end position="154"/>
    </location>
</feature>
<gene>
    <name evidence="2" type="ORF">CPB84DRAFT_1745510</name>
</gene>
<keyword evidence="3" id="KW-1185">Reference proteome</keyword>
<protein>
    <submittedName>
        <fullName evidence="2">Uncharacterized protein</fullName>
    </submittedName>
</protein>
<evidence type="ECO:0000313" key="2">
    <source>
        <dbReference type="EMBL" id="KAF8905583.1"/>
    </source>
</evidence>
<feature type="compositionally biased region" description="Acidic residues" evidence="1">
    <location>
        <begin position="247"/>
        <end position="257"/>
    </location>
</feature>
<dbReference type="AlphaFoldDB" id="A0A9P5NR10"/>
<proteinExistence type="predicted"/>